<proteinExistence type="predicted"/>
<feature type="region of interest" description="Disordered" evidence="1">
    <location>
        <begin position="29"/>
        <end position="60"/>
    </location>
</feature>
<dbReference type="Proteomes" id="UP000676194">
    <property type="component" value="Chromosome"/>
</dbReference>
<sequence>MKTIRSCTFLHILFGFLVLNCVGCDNSSHIPNPEFTPPKLDAGGRTGPTDMKKTSGAPKK</sequence>
<evidence type="ECO:0000313" key="4">
    <source>
        <dbReference type="Proteomes" id="UP000676194"/>
    </source>
</evidence>
<name>A0A8E6B672_9BACT</name>
<evidence type="ECO:0000313" key="3">
    <source>
        <dbReference type="EMBL" id="QVL32637.1"/>
    </source>
</evidence>
<feature type="signal peptide" evidence="2">
    <location>
        <begin position="1"/>
        <end position="20"/>
    </location>
</feature>
<evidence type="ECO:0000256" key="1">
    <source>
        <dbReference type="SAM" id="MobiDB-lite"/>
    </source>
</evidence>
<keyword evidence="4" id="KW-1185">Reference proteome</keyword>
<organism evidence="3 4">
    <name type="scientific">Telmatocola sphagniphila</name>
    <dbReference type="NCBI Taxonomy" id="1123043"/>
    <lineage>
        <taxon>Bacteria</taxon>
        <taxon>Pseudomonadati</taxon>
        <taxon>Planctomycetota</taxon>
        <taxon>Planctomycetia</taxon>
        <taxon>Gemmatales</taxon>
        <taxon>Gemmataceae</taxon>
    </lineage>
</organism>
<accession>A0A8E6B672</accession>
<dbReference type="KEGG" id="tsph:KIH39_01595"/>
<evidence type="ECO:0008006" key="5">
    <source>
        <dbReference type="Google" id="ProtNLM"/>
    </source>
</evidence>
<dbReference type="AlphaFoldDB" id="A0A8E6B672"/>
<gene>
    <name evidence="3" type="ORF">KIH39_01595</name>
</gene>
<evidence type="ECO:0000256" key="2">
    <source>
        <dbReference type="SAM" id="SignalP"/>
    </source>
</evidence>
<keyword evidence="2" id="KW-0732">Signal</keyword>
<reference evidence="3" key="1">
    <citation type="submission" date="2021-05" db="EMBL/GenBank/DDBJ databases">
        <title>Complete genome sequence of the cellulolytic planctomycete Telmatocola sphagniphila SP2T and characterization of the first cellulase from planctomycetes.</title>
        <authorList>
            <person name="Rakitin A.L."/>
            <person name="Beletsky A.V."/>
            <person name="Naumoff D.G."/>
            <person name="Kulichevskaya I.S."/>
            <person name="Mardanov A.V."/>
            <person name="Ravin N.V."/>
            <person name="Dedysh S.N."/>
        </authorList>
    </citation>
    <scope>NUCLEOTIDE SEQUENCE</scope>
    <source>
        <strain evidence="3">SP2T</strain>
    </source>
</reference>
<dbReference type="RefSeq" id="WP_213497529.1">
    <property type="nucleotide sequence ID" value="NZ_CP074694.1"/>
</dbReference>
<dbReference type="EMBL" id="CP074694">
    <property type="protein sequence ID" value="QVL32637.1"/>
    <property type="molecule type" value="Genomic_DNA"/>
</dbReference>
<protein>
    <recommendedName>
        <fullName evidence="5">Lipoprotein</fullName>
    </recommendedName>
</protein>
<feature type="chain" id="PRO_5034625851" description="Lipoprotein" evidence="2">
    <location>
        <begin position="21"/>
        <end position="60"/>
    </location>
</feature>